<feature type="compositionally biased region" description="Polar residues" evidence="1">
    <location>
        <begin position="339"/>
        <end position="350"/>
    </location>
</feature>
<feature type="compositionally biased region" description="Basic and acidic residues" evidence="1">
    <location>
        <begin position="326"/>
        <end position="338"/>
    </location>
</feature>
<name>A0A5N0EN65_9NOCA</name>
<dbReference type="OrthoDB" id="4570160at2"/>
<comment type="caution">
    <text evidence="2">The sequence shown here is derived from an EMBL/GenBank/DDBJ whole genome shotgun (WGS) entry which is preliminary data.</text>
</comment>
<organism evidence="2 3">
    <name type="scientific">Nocardia colli</name>
    <dbReference type="NCBI Taxonomy" id="2545717"/>
    <lineage>
        <taxon>Bacteria</taxon>
        <taxon>Bacillati</taxon>
        <taxon>Actinomycetota</taxon>
        <taxon>Actinomycetes</taxon>
        <taxon>Mycobacteriales</taxon>
        <taxon>Nocardiaceae</taxon>
        <taxon>Nocardia</taxon>
    </lineage>
</organism>
<feature type="region of interest" description="Disordered" evidence="1">
    <location>
        <begin position="882"/>
        <end position="902"/>
    </location>
</feature>
<feature type="region of interest" description="Disordered" evidence="1">
    <location>
        <begin position="25"/>
        <end position="57"/>
    </location>
</feature>
<feature type="compositionally biased region" description="Polar residues" evidence="1">
    <location>
        <begin position="312"/>
        <end position="325"/>
    </location>
</feature>
<feature type="compositionally biased region" description="Low complexity" evidence="1">
    <location>
        <begin position="795"/>
        <end position="809"/>
    </location>
</feature>
<dbReference type="Proteomes" id="UP000323876">
    <property type="component" value="Unassembled WGS sequence"/>
</dbReference>
<evidence type="ECO:0000313" key="3">
    <source>
        <dbReference type="Proteomes" id="UP000323876"/>
    </source>
</evidence>
<dbReference type="RefSeq" id="WP_150400173.1">
    <property type="nucleotide sequence ID" value="NZ_VXLC01000001.1"/>
</dbReference>
<proteinExistence type="predicted"/>
<keyword evidence="3" id="KW-1185">Reference proteome</keyword>
<evidence type="ECO:0000313" key="2">
    <source>
        <dbReference type="EMBL" id="KAA8890259.1"/>
    </source>
</evidence>
<feature type="region of interest" description="Disordered" evidence="1">
    <location>
        <begin position="81"/>
        <end position="211"/>
    </location>
</feature>
<feature type="compositionally biased region" description="Polar residues" evidence="1">
    <location>
        <begin position="884"/>
        <end position="900"/>
    </location>
</feature>
<gene>
    <name evidence="2" type="ORF">F3087_02825</name>
</gene>
<feature type="compositionally biased region" description="Low complexity" evidence="1">
    <location>
        <begin position="25"/>
        <end position="34"/>
    </location>
</feature>
<accession>A0A5N0EN65</accession>
<feature type="region of interest" description="Disordered" evidence="1">
    <location>
        <begin position="288"/>
        <end position="352"/>
    </location>
</feature>
<dbReference type="EMBL" id="VXLC01000001">
    <property type="protein sequence ID" value="KAA8890259.1"/>
    <property type="molecule type" value="Genomic_DNA"/>
</dbReference>
<evidence type="ECO:0000256" key="1">
    <source>
        <dbReference type="SAM" id="MobiDB-lite"/>
    </source>
</evidence>
<sequence>MASDSAWPAQTEVAPWASARTAHLASLSAGGASDDSTRAGSGDGRVHDFHGMTATSSGQKLARIFAGKDLVEAARPIANSQSVAADSAPAGDVPAVSQSVIKPVSFQTGPGDRSMTPEEQAAANRARWEEQQQFSPVPGGNRPSPGANAQPAQPNQNPQPVQNQQPQQVPATTTPGAAKPVDAPAPAQPNPADSTVPAPTLPAEGVPWETRSDNGAVATSVIVPGTGGQTIDTTIRNADGTTTQVRSVSDGNGGVTTWTANADGSLSVRYPDGTNGAPPNQAKIYTVPAGQDSSGPAPISTDISADGKNTHTESVNPDGTVSQADSKVRDDGTIRTDHLNPNGSTSSTVATPGANGAITTTLISDIDPNGYGYDTDDAGIRWDVTPTSREGFDHKALELHVQRKEGDNFREEIFDKYGHLVSSELYGPTGSLIYGRTVKDDVEIVVGLASDVRKKASDQLARELMAAYASSRDKNNPDTSSPSYLAAQQLSDMLGNLPGDDNALIKAVYKDGKIVQVSIAGKDGIDHVVSIGEKPGRMSDPNRFLQFDLHPDGSMIDGRGNHLVQVEGSIIRYGPDGKPVIPNSSEARQPKIVKYSINATGKYEFEVEPKLFEYTGNRRFVHRPDTEVNAEITEIVPKPPGVGADKVYKVAGGGVLIEDASGIHWATDPGHGPSVAEQLEALAFELATLAVLDGAGRIAFRAGAKVIAAFKAREAAALAREAAAAAAAQKAAPSIAANTGRAGIPDSTAPFSWGGSAAANPVPRAGLPTEQPPVSWRGSAVSPASPRAALPTEQPPASWGGSAASPSVPKVSQAPAPASARVGPARIEAPAANPHTTFPNHGASVPRQGAEPWSDLPPRASSTVPRAGVPAPRIAELEVETELGVSTSRSRPPAGPTSTVGRGAELTRAGHVAAEPVAAGPTRLMRKGGKPQKFPKLPPLKGDLMFSEETTIAIAQKYGIDISDIRFVHYRGSIRGLGYGETTSPHDVTLYPEAFRKGAEFIKVIANGHMDVIPETIYLTGEARLARTLYHEKFHADELKQLGMKRPPRNAEEVLQFEIRAWAAENEWWESVGKYIHDATGK</sequence>
<feature type="compositionally biased region" description="Low complexity" evidence="1">
    <location>
        <begin position="145"/>
        <end position="178"/>
    </location>
</feature>
<protein>
    <submittedName>
        <fullName evidence="2">Uncharacterized protein</fullName>
    </submittedName>
</protein>
<dbReference type="AlphaFoldDB" id="A0A5N0EN65"/>
<reference evidence="2 3" key="1">
    <citation type="submission" date="2019-09" db="EMBL/GenBank/DDBJ databases">
        <authorList>
            <person name="Wang X."/>
        </authorList>
    </citation>
    <scope>NUCLEOTIDE SEQUENCE [LARGE SCALE GENOMIC DNA]</scope>
    <source>
        <strain evidence="2 3">CICC 11023</strain>
    </source>
</reference>
<feature type="region of interest" description="Disordered" evidence="1">
    <location>
        <begin position="754"/>
        <end position="869"/>
    </location>
</feature>
<feature type="compositionally biased region" description="Polar residues" evidence="1">
    <location>
        <begin position="96"/>
        <end position="108"/>
    </location>
</feature>